<feature type="compositionally biased region" description="Basic and acidic residues" evidence="2">
    <location>
        <begin position="498"/>
        <end position="531"/>
    </location>
</feature>
<evidence type="ECO:0000313" key="5">
    <source>
        <dbReference type="Proteomes" id="UP001249851"/>
    </source>
</evidence>
<keyword evidence="3" id="KW-0732">Signal</keyword>
<keyword evidence="5" id="KW-1185">Reference proteome</keyword>
<feature type="region of interest" description="Disordered" evidence="2">
    <location>
        <begin position="1603"/>
        <end position="1629"/>
    </location>
</feature>
<dbReference type="EMBL" id="JARQWQ010000034">
    <property type="protein sequence ID" value="KAK2561044.1"/>
    <property type="molecule type" value="Genomic_DNA"/>
</dbReference>
<organism evidence="4 5">
    <name type="scientific">Acropora cervicornis</name>
    <name type="common">Staghorn coral</name>
    <dbReference type="NCBI Taxonomy" id="6130"/>
    <lineage>
        <taxon>Eukaryota</taxon>
        <taxon>Metazoa</taxon>
        <taxon>Cnidaria</taxon>
        <taxon>Anthozoa</taxon>
        <taxon>Hexacorallia</taxon>
        <taxon>Scleractinia</taxon>
        <taxon>Astrocoeniina</taxon>
        <taxon>Acroporidae</taxon>
        <taxon>Acropora</taxon>
    </lineage>
</organism>
<feature type="compositionally biased region" description="Polar residues" evidence="2">
    <location>
        <begin position="364"/>
        <end position="381"/>
    </location>
</feature>
<feature type="compositionally biased region" description="Polar residues" evidence="2">
    <location>
        <begin position="1466"/>
        <end position="1476"/>
    </location>
</feature>
<dbReference type="PANTHER" id="PTHR23159">
    <property type="entry name" value="CENTROSOMAL PROTEIN 2"/>
    <property type="match status" value="1"/>
</dbReference>
<evidence type="ECO:0000256" key="2">
    <source>
        <dbReference type="SAM" id="MobiDB-lite"/>
    </source>
</evidence>
<dbReference type="Proteomes" id="UP001249851">
    <property type="component" value="Unassembled WGS sequence"/>
</dbReference>
<feature type="region of interest" description="Disordered" evidence="2">
    <location>
        <begin position="86"/>
        <end position="129"/>
    </location>
</feature>
<protein>
    <submittedName>
        <fullName evidence="4">Transport and Golgi organization protein 1-like protein</fullName>
    </submittedName>
</protein>
<name>A0AAD9QGT6_ACRCE</name>
<feature type="region of interest" description="Disordered" evidence="2">
    <location>
        <begin position="1458"/>
        <end position="1583"/>
    </location>
</feature>
<evidence type="ECO:0000256" key="3">
    <source>
        <dbReference type="SAM" id="SignalP"/>
    </source>
</evidence>
<feature type="compositionally biased region" description="Basic and acidic residues" evidence="2">
    <location>
        <begin position="538"/>
        <end position="574"/>
    </location>
</feature>
<keyword evidence="1" id="KW-0175">Coiled coil</keyword>
<feature type="compositionally biased region" description="Basic and acidic residues" evidence="2">
    <location>
        <begin position="354"/>
        <end position="363"/>
    </location>
</feature>
<feature type="compositionally biased region" description="Basic and acidic residues" evidence="2">
    <location>
        <begin position="647"/>
        <end position="666"/>
    </location>
</feature>
<dbReference type="Gene3D" id="1.20.5.340">
    <property type="match status" value="1"/>
</dbReference>
<feature type="compositionally biased region" description="Polar residues" evidence="2">
    <location>
        <begin position="736"/>
        <end position="753"/>
    </location>
</feature>
<feature type="chain" id="PRO_5042261484" evidence="3">
    <location>
        <begin position="23"/>
        <end position="1629"/>
    </location>
</feature>
<dbReference type="PANTHER" id="PTHR23159:SF31">
    <property type="entry name" value="CENTROSOME-ASSOCIATED PROTEIN CEP250 ISOFORM X1"/>
    <property type="match status" value="1"/>
</dbReference>
<sequence length="1629" mass="184736">MADSLVRLIILLLFISFRPISSNSVKNQEEIYVGDQHVKEELAAGEPSRADLQDQAQWAENVDNVKGQGKPGFFSQILSDLMAPRYDEEDFDPDDSSGESFIENQEEASAAESGHKNPVGDQDHGPVLPVKKEPLESIVPTFVASHYFKSVNENSLTAQTVKGDVAKEESVNPEVTFAPHVTFVKSPPWVGTVHNNEEASNNIRDQNSNNIDDDHLRNYQDIHRDSMGEELSTQAKAELSDEDLEHLRVKRKGLTKEKDDTPEIRDKDPVMEEAGEGPKSNPEGGNEFESAVAGENQMVVNDNLELTAMNTDKELDKSKMSSESEGFAKGQDNKEATPVDSDQLAFPETENIDVTERRNDRADQQQPVAKTPSIVANSIEESSLKESENGGELDPKTKRTIVVDMEADLTESIKNVANEKDRSGVKANERKVDLDQEKGADVKELKDERKEPQTLVDSKDESDLKENEIKVDLDQEKREAVKELKDERRESSQTVVNSKDESGLNENEGKADLDQEKGDDVKELKDERRESQQSVANSKDESVLTENENRVELDDQKEEGAINDEEKNADHGTEEELEGSRVMQSYDKRAVHKDTKKFKEQEEMEKALREKLRKQLEEEEELDEKLRIAAERKRKMEEEERQRRLDNLRKQLDEMDRSEVNREGKTLVETPSNGQVKVHLRDAETDEQKMKVKMKQNRNDPSLSRMVNRIQKDPKLPIKNDKVQMKAPPQLLKNGAHQNNKQQHRNGQITGKSNGKGKEDWKLNKERFDQEKAELQKKKLEEDRRMYEKLKQEYKLTEQQKVQRSEQSNKQIPVMQNPRPLSRKRKVSVVIPASETSRFSTWTPTPSIRDISPTRERTITSSTSTSLEATPILVSRKERVKPSAPFAEESEAASIETPMIFPSKVHESQGPIVTQPIFDPKPPTSSPLAVFMKTFRNFHTVCYEKILLYWPVVRHTTRSVVAKVGLESMFDQLCDDLAFVHPGILFATFFFGSVGMLYTFWSFTSLENNTYCLRMSTPVDPFHGNNAVHMHYEAQSSDASIVCNKHGLAAIALSRFLKDVMRSQDARILILEEEVKTSAAKETETIKARDQAVKEMSIYKDKLDDGQRVLGRMQKELEKSQKKYEEVNDHLEKVTKTAEDTRAEIQRKNERIAECQNQIFELEKEVDAKQSDIGKLAAGLQEKQEEIQANKQNVKDLNAKIQQGDKEIEKLNGLLREAMDKKQTLQSEFDEQLLRLTELQQQYNFKCDEVEVLQDCLKQIKGVVSTEEETEEIDSQELEKRLENLMNVSKAKAEAKKAREELDSMATAFEDYKKENQMLKKKVEELEEKLMVIEAAAEQASLAKREKEIELETLQRYFKSTEVDLHRKLTAEESARINTQNQLQSEQAKASTAVVDADKYKQLYLEIKEQVHEIDERSKEQLSNVEATAHKNWLDYRAALKERDALKDENDLLRRKLYDSEMRNSRPGSSASSNHMNHVDGRESPRQSPHMPGIPGHGSPVPLVPMMGHPPPPPPPVFPRRHPAELLMTPPGAPLAPSDHVTPTAPMTSTPQTAKADDDDVKNASKLPPPLPPPMAGFGPRPLPPMMGMPRFPMLPPMMPAAGKGPLLRAPMPPPPPPPSVLRGPRPPL</sequence>
<feature type="compositionally biased region" description="Basic and acidic residues" evidence="2">
    <location>
        <begin position="679"/>
        <end position="690"/>
    </location>
</feature>
<proteinExistence type="predicted"/>
<feature type="compositionally biased region" description="Basic and acidic residues" evidence="2">
    <location>
        <begin position="311"/>
        <end position="322"/>
    </location>
</feature>
<feature type="compositionally biased region" description="Acidic residues" evidence="2">
    <location>
        <begin position="87"/>
        <end position="97"/>
    </location>
</feature>
<feature type="coiled-coil region" evidence="1">
    <location>
        <begin position="1268"/>
        <end position="1343"/>
    </location>
</feature>
<feature type="region of interest" description="Disordered" evidence="2">
    <location>
        <begin position="647"/>
        <end position="781"/>
    </location>
</feature>
<accession>A0AAD9QGT6</accession>
<reference evidence="4" key="1">
    <citation type="journal article" date="2023" name="G3 (Bethesda)">
        <title>Whole genome assembly and annotation of the endangered Caribbean coral Acropora cervicornis.</title>
        <authorList>
            <person name="Selwyn J.D."/>
            <person name="Vollmer S.V."/>
        </authorList>
    </citation>
    <scope>NUCLEOTIDE SEQUENCE</scope>
    <source>
        <strain evidence="4">K2</strain>
    </source>
</reference>
<feature type="compositionally biased region" description="Basic and acidic residues" evidence="2">
    <location>
        <begin position="417"/>
        <end position="491"/>
    </location>
</feature>
<feature type="compositionally biased region" description="Pro residues" evidence="2">
    <location>
        <begin position="1611"/>
        <end position="1629"/>
    </location>
</feature>
<feature type="compositionally biased region" description="Basic and acidic residues" evidence="2">
    <location>
        <begin position="756"/>
        <end position="781"/>
    </location>
</feature>
<feature type="coiled-coil region" evidence="1">
    <location>
        <begin position="1103"/>
        <end position="1242"/>
    </location>
</feature>
<feature type="compositionally biased region" description="Basic and acidic residues" evidence="2">
    <location>
        <begin position="586"/>
        <end position="602"/>
    </location>
</feature>
<feature type="compositionally biased region" description="Basic and acidic residues" evidence="2">
    <location>
        <begin position="254"/>
        <end position="270"/>
    </location>
</feature>
<evidence type="ECO:0000313" key="4">
    <source>
        <dbReference type="EMBL" id="KAK2561044.1"/>
    </source>
</evidence>
<feature type="region of interest" description="Disordered" evidence="2">
    <location>
        <begin position="250"/>
        <end position="399"/>
    </location>
</feature>
<feature type="compositionally biased region" description="Basic and acidic residues" evidence="2">
    <location>
        <begin position="382"/>
        <end position="397"/>
    </location>
</feature>
<feature type="region of interest" description="Disordered" evidence="2">
    <location>
        <begin position="413"/>
        <end position="602"/>
    </location>
</feature>
<reference evidence="4" key="2">
    <citation type="journal article" date="2023" name="Science">
        <title>Genomic signatures of disease resistance in endangered staghorn corals.</title>
        <authorList>
            <person name="Vollmer S.V."/>
            <person name="Selwyn J.D."/>
            <person name="Despard B.A."/>
            <person name="Roesel C.L."/>
        </authorList>
    </citation>
    <scope>NUCLEOTIDE SEQUENCE</scope>
    <source>
        <strain evidence="4">K2</strain>
    </source>
</reference>
<feature type="compositionally biased region" description="Basic and acidic residues" evidence="2">
    <location>
        <begin position="710"/>
        <end position="724"/>
    </location>
</feature>
<gene>
    <name evidence="4" type="ORF">P5673_016177</name>
</gene>
<feature type="signal peptide" evidence="3">
    <location>
        <begin position="1"/>
        <end position="22"/>
    </location>
</feature>
<evidence type="ECO:0000256" key="1">
    <source>
        <dbReference type="SAM" id="Coils"/>
    </source>
</evidence>
<feature type="compositionally biased region" description="Pro residues" evidence="2">
    <location>
        <begin position="1567"/>
        <end position="1583"/>
    </location>
</feature>
<feature type="compositionally biased region" description="Pro residues" evidence="2">
    <location>
        <begin position="1508"/>
        <end position="1518"/>
    </location>
</feature>
<comment type="caution">
    <text evidence="4">The sequence shown here is derived from an EMBL/GenBank/DDBJ whole genome shotgun (WGS) entry which is preliminary data.</text>
</comment>